<evidence type="ECO:0000256" key="1">
    <source>
        <dbReference type="ARBA" id="ARBA00023002"/>
    </source>
</evidence>
<dbReference type="Gene3D" id="3.40.50.720">
    <property type="entry name" value="NAD(P)-binding Rossmann-like Domain"/>
    <property type="match status" value="1"/>
</dbReference>
<dbReference type="EC" id="1.1.1.58" evidence="5"/>
<dbReference type="NCBIfam" id="NF002969">
    <property type="entry name" value="PRK03643.1"/>
    <property type="match status" value="1"/>
</dbReference>
<proteinExistence type="predicted"/>
<keyword evidence="6" id="KW-1185">Reference proteome</keyword>
<dbReference type="InterPro" id="IPR013328">
    <property type="entry name" value="6PGD_dom2"/>
</dbReference>
<dbReference type="Pfam" id="PF08125">
    <property type="entry name" value="Mannitol_dh_C"/>
    <property type="match status" value="1"/>
</dbReference>
<dbReference type="Gene3D" id="1.10.1040.10">
    <property type="entry name" value="N-(1-d-carboxylethyl)-l-norvaline Dehydrogenase, domain 2"/>
    <property type="match status" value="1"/>
</dbReference>
<comment type="caution">
    <text evidence="5">The sequence shown here is derived from an EMBL/GenBank/DDBJ whole genome shotgun (WGS) entry which is preliminary data.</text>
</comment>
<dbReference type="RefSeq" id="WP_183496899.1">
    <property type="nucleotide sequence ID" value="NZ_JACIFF010000009.1"/>
</dbReference>
<dbReference type="PANTHER" id="PTHR30524">
    <property type="entry name" value="MANNITOL-1-PHOSPHATE 5-DEHYDROGENASE"/>
    <property type="match status" value="1"/>
</dbReference>
<dbReference type="EMBL" id="JACIFF010000009">
    <property type="protein sequence ID" value="MBB4080672.1"/>
    <property type="molecule type" value="Genomic_DNA"/>
</dbReference>
<dbReference type="GO" id="GO:0019698">
    <property type="term" value="P:D-galacturonate catabolic process"/>
    <property type="evidence" value="ECO:0007669"/>
    <property type="project" value="TreeGrafter"/>
</dbReference>
<dbReference type="InterPro" id="IPR036291">
    <property type="entry name" value="NAD(P)-bd_dom_sf"/>
</dbReference>
<dbReference type="SUPFAM" id="SSF48179">
    <property type="entry name" value="6-phosphogluconate dehydrogenase C-terminal domain-like"/>
    <property type="match status" value="1"/>
</dbReference>
<dbReference type="SUPFAM" id="SSF51735">
    <property type="entry name" value="NAD(P)-binding Rossmann-fold domains"/>
    <property type="match status" value="1"/>
</dbReference>
<evidence type="ECO:0000313" key="5">
    <source>
        <dbReference type="EMBL" id="MBB4080672.1"/>
    </source>
</evidence>
<sequence length="482" mass="54687">MTSLNRQTANVSPAPTERVLQFGGGNFLRGFADWIIEVYNRQNEQQLGVVVANNSDREIYRKWREQDGLYHVLTKGIKDGELVDRHDLITNISRVLGLDRDWGTFLQTAENPTMRYVISNTTEAGIRFSPDDKVDDAPPAEFPAKLTRWLHRRYEHFDGAEERACVILPMELIVDNGTVLRDKVLDYARHWGLPEGFGRWVTESCVFCNTLVDRIVPGVGKEETTAAEEAVGYNDAAITQGEPYHLLAIEAPAAVRKELPLDRLGLNIVYTDDLTPYRRSKVSVLNGAHTTMVPVGFLCGRETVRETLEDKLTGAYVRGAVFEEILPTLDLPGVDLQQFARDVLDRFRNPFIHHQLLSISLNSVSKFRERVLPTILAYHEQRGEWPPRLVLTLAALIRFYRGDHQDGDIPLRDDAWAIEFLQSSWTEHDGSMETLARRVLGWERAWGRDLSGYDGLHRMLANYLALIERQGMPAAVAHSNIS</sequence>
<keyword evidence="1 5" id="KW-0560">Oxidoreductase</keyword>
<feature type="domain" description="Mannitol dehydrogenase N-terminal" evidence="3">
    <location>
        <begin position="18"/>
        <end position="262"/>
    </location>
</feature>
<dbReference type="Proteomes" id="UP000576209">
    <property type="component" value="Unassembled WGS sequence"/>
</dbReference>
<evidence type="ECO:0000259" key="4">
    <source>
        <dbReference type="Pfam" id="PF08125"/>
    </source>
</evidence>
<name>A0A840EAC5_9BACT</name>
<accession>A0A840EAC5</accession>
<reference evidence="5 6" key="1">
    <citation type="submission" date="2020-08" db="EMBL/GenBank/DDBJ databases">
        <title>Genomic Encyclopedia of Type Strains, Phase IV (KMG-IV): sequencing the most valuable type-strain genomes for metagenomic binning, comparative biology and taxonomic classification.</title>
        <authorList>
            <person name="Goeker M."/>
        </authorList>
    </citation>
    <scope>NUCLEOTIDE SEQUENCE [LARGE SCALE GENOMIC DNA]</scope>
    <source>
        <strain evidence="5 6">DSM 105137</strain>
    </source>
</reference>
<dbReference type="GO" id="GO:0008926">
    <property type="term" value="F:mannitol-1-phosphate 5-dehydrogenase activity"/>
    <property type="evidence" value="ECO:0007669"/>
    <property type="project" value="TreeGrafter"/>
</dbReference>
<protein>
    <submittedName>
        <fullName evidence="5">Tagaturonate reductase</fullName>
        <ecNumber evidence="5">1.1.1.58</ecNumber>
    </submittedName>
</protein>
<dbReference type="GO" id="GO:0019592">
    <property type="term" value="P:mannitol catabolic process"/>
    <property type="evidence" value="ECO:0007669"/>
    <property type="project" value="TreeGrafter"/>
</dbReference>
<dbReference type="InterPro" id="IPR013131">
    <property type="entry name" value="Mannitol_DH_N"/>
</dbReference>
<keyword evidence="2" id="KW-0520">NAD</keyword>
<dbReference type="GO" id="GO:0009026">
    <property type="term" value="F:tagaturonate reductase activity"/>
    <property type="evidence" value="ECO:0007669"/>
    <property type="project" value="UniProtKB-EC"/>
</dbReference>
<feature type="domain" description="Mannitol dehydrogenase C-terminal" evidence="4">
    <location>
        <begin position="273"/>
        <end position="454"/>
    </location>
</feature>
<organism evidence="5 6">
    <name type="scientific">Neolewinella aquimaris</name>
    <dbReference type="NCBI Taxonomy" id="1835722"/>
    <lineage>
        <taxon>Bacteria</taxon>
        <taxon>Pseudomonadati</taxon>
        <taxon>Bacteroidota</taxon>
        <taxon>Saprospiria</taxon>
        <taxon>Saprospirales</taxon>
        <taxon>Lewinellaceae</taxon>
        <taxon>Neolewinella</taxon>
    </lineage>
</organism>
<evidence type="ECO:0000256" key="2">
    <source>
        <dbReference type="ARBA" id="ARBA00023027"/>
    </source>
</evidence>
<evidence type="ECO:0000259" key="3">
    <source>
        <dbReference type="Pfam" id="PF01232"/>
    </source>
</evidence>
<dbReference type="PANTHER" id="PTHR30524:SF0">
    <property type="entry name" value="ALTRONATE OXIDOREDUCTASE-RELATED"/>
    <property type="match status" value="1"/>
</dbReference>
<evidence type="ECO:0000313" key="6">
    <source>
        <dbReference type="Proteomes" id="UP000576209"/>
    </source>
</evidence>
<dbReference type="InterPro" id="IPR008927">
    <property type="entry name" value="6-PGluconate_DH-like_C_sf"/>
</dbReference>
<dbReference type="Pfam" id="PF01232">
    <property type="entry name" value="Mannitol_dh"/>
    <property type="match status" value="1"/>
</dbReference>
<dbReference type="AlphaFoldDB" id="A0A840EAC5"/>
<dbReference type="GO" id="GO:0005829">
    <property type="term" value="C:cytosol"/>
    <property type="evidence" value="ECO:0007669"/>
    <property type="project" value="TreeGrafter"/>
</dbReference>
<gene>
    <name evidence="5" type="ORF">GGR28_003307</name>
</gene>
<dbReference type="InterPro" id="IPR013118">
    <property type="entry name" value="Mannitol_DH_C"/>
</dbReference>